<organism evidence="2 3">
    <name type="scientific">Mesorhizobium neociceri</name>
    <dbReference type="NCBI Taxonomy" id="1307853"/>
    <lineage>
        <taxon>Bacteria</taxon>
        <taxon>Pseudomonadati</taxon>
        <taxon>Pseudomonadota</taxon>
        <taxon>Alphaproteobacteria</taxon>
        <taxon>Hyphomicrobiales</taxon>
        <taxon>Phyllobacteriaceae</taxon>
        <taxon>Mesorhizobium</taxon>
    </lineage>
</organism>
<evidence type="ECO:0000313" key="3">
    <source>
        <dbReference type="Proteomes" id="UP000558284"/>
    </source>
</evidence>
<dbReference type="EMBL" id="JACDTY010000007">
    <property type="protein sequence ID" value="MBA1141894.1"/>
    <property type="molecule type" value="Genomic_DNA"/>
</dbReference>
<dbReference type="RefSeq" id="WP_181058756.1">
    <property type="nucleotide sequence ID" value="NZ_JACDTY010000007.1"/>
</dbReference>
<dbReference type="InterPro" id="IPR019282">
    <property type="entry name" value="Glycoamylase-like_cons_dom"/>
</dbReference>
<evidence type="ECO:0000259" key="1">
    <source>
        <dbReference type="Pfam" id="PF10091"/>
    </source>
</evidence>
<evidence type="ECO:0000313" key="2">
    <source>
        <dbReference type="EMBL" id="MBA1141894.1"/>
    </source>
</evidence>
<accession>A0A838B8B2</accession>
<comment type="caution">
    <text evidence="2">The sequence shown here is derived from an EMBL/GenBank/DDBJ whole genome shotgun (WGS) entry which is preliminary data.</text>
</comment>
<sequence length="433" mass="48451">MDASNEHALNDELLQDIQRLSFEYFLNEANPSNGLVADRNTPTSPASIAAAGLALSSYPVGVERGFMTRAAAIERTLATLRFFWNAPHGPEPDATGYKGFYYHFLDMKTGRRVWNCELSTVDTALLLAGGLAAGAYFDQDAESELEIRRLADALYRRADWRWAQNGGATVTHGWRPEKGFLRYRWEGFDEALILYVLGLGSPTHSLPPESYAAWLSTYKWKTIYGRALVYAGPLFIHQFSHIWIDFRGIRDAFMHDHDSDYFQNSRQATYLQRDYAIRNPKGFSGYGENCWGVTASDGPGPTKREMRLDGRRFFGYLARGAPFGPDDGTLSPWAAIASLPFAPEIVLPALRHFHEMDLHVGNPYGFTASFNPTIAAADGRACGWVSPDHVGINQGPIALMIENYRSDFLWRLMRRVPAIATGLRRAGFSGGWL</sequence>
<gene>
    <name evidence="2" type="ORF">H0241_16730</name>
</gene>
<dbReference type="Proteomes" id="UP000558284">
    <property type="component" value="Unassembled WGS sequence"/>
</dbReference>
<dbReference type="InterPro" id="IPR016883">
    <property type="entry name" value="UCP028431"/>
</dbReference>
<dbReference type="Pfam" id="PF10091">
    <property type="entry name" value="Glycoamylase"/>
    <property type="match status" value="1"/>
</dbReference>
<dbReference type="Gene3D" id="1.50.10.140">
    <property type="match status" value="1"/>
</dbReference>
<reference evidence="2 3" key="1">
    <citation type="submission" date="2020-07" db="EMBL/GenBank/DDBJ databases">
        <title>Definition of the novel symbiovar canariense within Mesorhizobium novociceri, a new species of genus Mesorhizobium nodulating Cicer canariense in the Caldera de Taburiente National Park (La Palma, Canary Islands).</title>
        <authorList>
            <person name="Leon-Barrios M."/>
            <person name="Perez-Yepez J."/>
            <person name="Flores-Felix J.D."/>
            <person name="Ramirez-Baena M.H."/>
            <person name="Pulido-Suarez L."/>
            <person name="Igual J.M."/>
            <person name="Velazquez E."/>
            <person name="Peix A."/>
        </authorList>
    </citation>
    <scope>NUCLEOTIDE SEQUENCE [LARGE SCALE GENOMIC DNA]</scope>
    <source>
        <strain evidence="2 3">CCANP35</strain>
    </source>
</reference>
<keyword evidence="3" id="KW-1185">Reference proteome</keyword>
<proteinExistence type="predicted"/>
<name>A0A838B8B2_9HYPH</name>
<dbReference type="PIRSF" id="PIRSF028431">
    <property type="entry name" value="UCP028431"/>
    <property type="match status" value="1"/>
</dbReference>
<dbReference type="AlphaFoldDB" id="A0A838B8B2"/>
<protein>
    <recommendedName>
        <fullName evidence="1">Glycoamylase-like domain-containing protein</fullName>
    </recommendedName>
</protein>
<feature type="domain" description="Glycoamylase-like" evidence="1">
    <location>
        <begin position="183"/>
        <end position="416"/>
    </location>
</feature>